<dbReference type="Proteomes" id="UP000442469">
    <property type="component" value="Unassembled WGS sequence"/>
</dbReference>
<proteinExistence type="predicted"/>
<dbReference type="STRING" id="44252.DJ90_1356"/>
<dbReference type="AlphaFoldDB" id="A0A090Y8J4"/>
<feature type="chain" id="PRO_5033215969" description="Copper amine oxidase-like N-terminal domain-containing protein" evidence="1">
    <location>
        <begin position="30"/>
        <end position="337"/>
    </location>
</feature>
<evidence type="ECO:0000313" key="3">
    <source>
        <dbReference type="EMBL" id="KFM94511.1"/>
    </source>
</evidence>
<dbReference type="Proteomes" id="UP000029278">
    <property type="component" value="Unassembled WGS sequence"/>
</dbReference>
<gene>
    <name evidence="3" type="ORF">DJ90_1356</name>
    <name evidence="4" type="ORF">GNQ08_01460</name>
</gene>
<keyword evidence="1" id="KW-0732">Signal</keyword>
<evidence type="ECO:0000256" key="1">
    <source>
        <dbReference type="SAM" id="SignalP"/>
    </source>
</evidence>
<reference evidence="4 6" key="2">
    <citation type="submission" date="2019-11" db="EMBL/GenBank/DDBJ databases">
        <title>Draft genome sequences of five Paenibacillus species of dairy origin.</title>
        <authorList>
            <person name="Olajide A.M."/>
            <person name="Chen S."/>
            <person name="Lapointe G."/>
        </authorList>
    </citation>
    <scope>NUCLEOTIDE SEQUENCE [LARGE SCALE GENOMIC DNA]</scope>
    <source>
        <strain evidence="4 6">3CT49</strain>
    </source>
</reference>
<organism evidence="3 5">
    <name type="scientific">Paenibacillus macerans</name>
    <name type="common">Bacillus macerans</name>
    <dbReference type="NCBI Taxonomy" id="44252"/>
    <lineage>
        <taxon>Bacteria</taxon>
        <taxon>Bacillati</taxon>
        <taxon>Bacillota</taxon>
        <taxon>Bacilli</taxon>
        <taxon>Bacillales</taxon>
        <taxon>Paenibacillaceae</taxon>
        <taxon>Paenibacillus</taxon>
    </lineage>
</organism>
<dbReference type="Pfam" id="PF07833">
    <property type="entry name" value="Cu_amine_oxidN1"/>
    <property type="match status" value="1"/>
</dbReference>
<sequence>MGGSLLKRLSIISIVCVLLFSLSAVSASAATNGSNVFVDGQPLSSKSINRNGESFVPFREVFEKLNINIGYDKKSGQTTGTADQLKVTFKVGSKTAYVNGKKKSLKAAPFTRNGTTYIPLQFVGAMTGYTVNYSSKVNGILITSPSFGGASYSVEGIEVFFTSYGTVEIGLKAEEELNMMRELAEIKSDYNAAKNSPKYRVIGEPPTAEESKDPGYKGYPDYFDANYVAAVDNNEKLPPLMSEGWISLAMLSEIEKIVNLGSSDKSKLSIGKYVGTEVVRYEIPLTDEYKNAKEGDFVLGDLRVKKYKNIMYLNLEDLKKVGLIGSEIEQEERFELS</sequence>
<evidence type="ECO:0000313" key="4">
    <source>
        <dbReference type="EMBL" id="MUG21100.1"/>
    </source>
</evidence>
<dbReference type="OrthoDB" id="38457at2"/>
<dbReference type="HOGENOM" id="CLU_823474_0_0_9"/>
<dbReference type="EMBL" id="JMQA01000047">
    <property type="protein sequence ID" value="KFM94511.1"/>
    <property type="molecule type" value="Genomic_DNA"/>
</dbReference>
<feature type="signal peptide" evidence="1">
    <location>
        <begin position="1"/>
        <end position="29"/>
    </location>
</feature>
<dbReference type="SUPFAM" id="SSF55383">
    <property type="entry name" value="Copper amine oxidase, domain N"/>
    <property type="match status" value="1"/>
</dbReference>
<evidence type="ECO:0000313" key="6">
    <source>
        <dbReference type="Proteomes" id="UP000442469"/>
    </source>
</evidence>
<dbReference type="Gene3D" id="3.30.457.10">
    <property type="entry name" value="Copper amine oxidase-like, N-terminal domain"/>
    <property type="match status" value="1"/>
</dbReference>
<reference evidence="3 5" key="1">
    <citation type="submission" date="2014-04" db="EMBL/GenBank/DDBJ databases">
        <authorList>
            <person name="Bishop-Lilly K.A."/>
            <person name="Broomall S.M."/>
            <person name="Chain P.S."/>
            <person name="Chertkov O."/>
            <person name="Coyne S.R."/>
            <person name="Daligault H.E."/>
            <person name="Davenport K.W."/>
            <person name="Erkkila T."/>
            <person name="Frey K.G."/>
            <person name="Gibbons H.S."/>
            <person name="Gu W."/>
            <person name="Jaissle J."/>
            <person name="Johnson S.L."/>
            <person name="Koroleva G.I."/>
            <person name="Ladner J.T."/>
            <person name="Lo C.-C."/>
            <person name="Minogue T.D."/>
            <person name="Munk C."/>
            <person name="Palacios G.F."/>
            <person name="Redden C.L."/>
            <person name="Rosenzweig C.N."/>
            <person name="Scholz M.B."/>
            <person name="Teshima H."/>
            <person name="Xu Y."/>
        </authorList>
    </citation>
    <scope>NUCLEOTIDE SEQUENCE [LARGE SCALE GENOMIC DNA]</scope>
    <source>
        <strain evidence="3 5">8244</strain>
    </source>
</reference>
<evidence type="ECO:0000259" key="2">
    <source>
        <dbReference type="Pfam" id="PF07833"/>
    </source>
</evidence>
<name>A0A090Y8J4_PAEMA</name>
<comment type="caution">
    <text evidence="3">The sequence shown here is derived from an EMBL/GenBank/DDBJ whole genome shotgun (WGS) entry which is preliminary data.</text>
</comment>
<dbReference type="PATRIC" id="fig|44252.3.peg.5637"/>
<keyword evidence="5" id="KW-1185">Reference proteome</keyword>
<dbReference type="EMBL" id="WNZZ01000001">
    <property type="protein sequence ID" value="MUG21100.1"/>
    <property type="molecule type" value="Genomic_DNA"/>
</dbReference>
<dbReference type="InterPro" id="IPR012854">
    <property type="entry name" value="Cu_amine_oxidase-like_N"/>
</dbReference>
<accession>A0A090Y8J4</accession>
<protein>
    <recommendedName>
        <fullName evidence="2">Copper amine oxidase-like N-terminal domain-containing protein</fullName>
    </recommendedName>
</protein>
<dbReference type="InterPro" id="IPR036582">
    <property type="entry name" value="Mao_N_sf"/>
</dbReference>
<evidence type="ECO:0000313" key="5">
    <source>
        <dbReference type="Proteomes" id="UP000029278"/>
    </source>
</evidence>
<feature type="domain" description="Copper amine oxidase-like N-terminal" evidence="2">
    <location>
        <begin position="38"/>
        <end position="138"/>
    </location>
</feature>